<dbReference type="InterPro" id="IPR036676">
    <property type="entry name" value="PurM-like_C_sf"/>
</dbReference>
<evidence type="ECO:0000256" key="12">
    <source>
        <dbReference type="ARBA" id="ARBA00032931"/>
    </source>
</evidence>
<reference evidence="18 19" key="1">
    <citation type="submission" date="2018-08" db="EMBL/GenBank/DDBJ databases">
        <title>Meiothermus luteus KCTC 52599 genome sequencing project.</title>
        <authorList>
            <person name="Da Costa M.S."/>
            <person name="Albuquerque L."/>
            <person name="Raposo P."/>
            <person name="Froufe H.J.C."/>
            <person name="Barroso C.S."/>
            <person name="Egas C."/>
        </authorList>
    </citation>
    <scope>NUCLEOTIDE SEQUENCE [LARGE SCALE GENOMIC DNA]</scope>
    <source>
        <strain evidence="18 19">KCTC 52599</strain>
    </source>
</reference>
<comment type="pathway">
    <text evidence="2 15">Purine metabolism; IMP biosynthesis via de novo pathway; 5-amino-1-(5-phospho-D-ribosyl)imidazole from N(2)-formyl-N(1)-(5-phospho-D-ribosyl)glycinamide: step 2/2.</text>
</comment>
<evidence type="ECO:0000256" key="1">
    <source>
        <dbReference type="ARBA" id="ARBA00004496"/>
    </source>
</evidence>
<dbReference type="SUPFAM" id="SSF56042">
    <property type="entry name" value="PurM C-terminal domain-like"/>
    <property type="match status" value="1"/>
</dbReference>
<dbReference type="FunFam" id="3.90.650.10:FF:000011">
    <property type="entry name" value="Phosphoribosylformylglycinamidine cyclo-ligase"/>
    <property type="match status" value="1"/>
</dbReference>
<dbReference type="InterPro" id="IPR004733">
    <property type="entry name" value="PurM_cligase"/>
</dbReference>
<gene>
    <name evidence="15 18" type="primary">purM</name>
    <name evidence="18" type="ORF">Mlute_00864</name>
</gene>
<accession>A0A399EVL5</accession>
<dbReference type="EC" id="6.3.3.1" evidence="4 15"/>
<evidence type="ECO:0000256" key="9">
    <source>
        <dbReference type="ARBA" id="ARBA00022755"/>
    </source>
</evidence>
<dbReference type="NCBIfam" id="TIGR00878">
    <property type="entry name" value="purM"/>
    <property type="match status" value="1"/>
</dbReference>
<evidence type="ECO:0000256" key="14">
    <source>
        <dbReference type="ARBA" id="ARBA00049057"/>
    </source>
</evidence>
<dbReference type="PANTHER" id="PTHR10520">
    <property type="entry name" value="TRIFUNCTIONAL PURINE BIOSYNTHETIC PROTEIN ADENOSINE-3-RELATED"/>
    <property type="match status" value="1"/>
</dbReference>
<dbReference type="Pfam" id="PF02769">
    <property type="entry name" value="AIRS_C"/>
    <property type="match status" value="1"/>
</dbReference>
<comment type="similarity">
    <text evidence="3 15">Belongs to the AIR synthase family.</text>
</comment>
<comment type="subcellular location">
    <subcellularLocation>
        <location evidence="1 15">Cytoplasm</location>
    </subcellularLocation>
</comment>
<dbReference type="GO" id="GO:0004641">
    <property type="term" value="F:phosphoribosylformylglycinamidine cyclo-ligase activity"/>
    <property type="evidence" value="ECO:0007669"/>
    <property type="project" value="UniProtKB-UniRule"/>
</dbReference>
<keyword evidence="8 15" id="KW-0547">Nucleotide-binding</keyword>
<evidence type="ECO:0000256" key="15">
    <source>
        <dbReference type="HAMAP-Rule" id="MF_00741"/>
    </source>
</evidence>
<dbReference type="UniPathway" id="UPA00074">
    <property type="reaction ID" value="UER00129"/>
</dbReference>
<dbReference type="Pfam" id="PF00586">
    <property type="entry name" value="AIRS"/>
    <property type="match status" value="1"/>
</dbReference>
<dbReference type="GO" id="GO:0005524">
    <property type="term" value="F:ATP binding"/>
    <property type="evidence" value="ECO:0007669"/>
    <property type="project" value="UniProtKB-KW"/>
</dbReference>
<dbReference type="HAMAP" id="MF_00741">
    <property type="entry name" value="AIRS"/>
    <property type="match status" value="1"/>
</dbReference>
<dbReference type="Proteomes" id="UP000265800">
    <property type="component" value="Unassembled WGS sequence"/>
</dbReference>
<name>A0A399EVL5_9DEIN</name>
<dbReference type="Gene3D" id="3.30.1330.10">
    <property type="entry name" value="PurM-like, N-terminal domain"/>
    <property type="match status" value="1"/>
</dbReference>
<evidence type="ECO:0000256" key="4">
    <source>
        <dbReference type="ARBA" id="ARBA00013047"/>
    </source>
</evidence>
<feature type="domain" description="PurM-like N-terminal" evidence="16">
    <location>
        <begin position="55"/>
        <end position="160"/>
    </location>
</feature>
<evidence type="ECO:0000313" key="18">
    <source>
        <dbReference type="EMBL" id="RIH87703.1"/>
    </source>
</evidence>
<protein>
    <recommendedName>
        <fullName evidence="5 15">Phosphoribosylformylglycinamidine cyclo-ligase</fullName>
        <ecNumber evidence="4 15">6.3.3.1</ecNumber>
    </recommendedName>
    <alternativeName>
        <fullName evidence="12 15">AIR synthase</fullName>
    </alternativeName>
    <alternativeName>
        <fullName evidence="13 15">AIRS</fullName>
    </alternativeName>
    <alternativeName>
        <fullName evidence="11 15">Phosphoribosyl-aminoimidazole synthetase</fullName>
    </alternativeName>
</protein>
<evidence type="ECO:0000256" key="13">
    <source>
        <dbReference type="ARBA" id="ARBA00033093"/>
    </source>
</evidence>
<keyword evidence="19" id="KW-1185">Reference proteome</keyword>
<feature type="domain" description="PurM-like C-terminal" evidence="17">
    <location>
        <begin position="172"/>
        <end position="334"/>
    </location>
</feature>
<sequence length="335" mass="35889">MNYREAGVDIGRKANALQAAAAKIGETYTPEVLKGMGAFGGMLLASRLKGMREPVLVASTDGVGTKTLLAVQTGRYEGLGFDLVHHSVNDILVQGARPLFFMDYIASARLEETLLGAVLASLAEACKAVGIPLLGGETAEMPGVYREGALELAGTIVGVVERDEVVDGKKVRPGDVLLALPSSGLHTNGYSLARRVFEGWNLEEPREELAGRSLAEALLEPHRCYLREVERLWGAGVEVKAMVHITGGGVYENLPRVLPLGLGAEVWRGSFPVPPIFGLIQRAGQVEEQEMYRVFNMGLGYILVVSPDRVGEVQALLPQSHPVGRIIEGSGVQVV</sequence>
<dbReference type="Gene3D" id="3.90.650.10">
    <property type="entry name" value="PurM-like C-terminal domain"/>
    <property type="match status" value="1"/>
</dbReference>
<dbReference type="GO" id="GO:0005829">
    <property type="term" value="C:cytosol"/>
    <property type="evidence" value="ECO:0007669"/>
    <property type="project" value="TreeGrafter"/>
</dbReference>
<proteinExistence type="inferred from homology"/>
<evidence type="ECO:0000256" key="10">
    <source>
        <dbReference type="ARBA" id="ARBA00022840"/>
    </source>
</evidence>
<organism evidence="18 19">
    <name type="scientific">Meiothermus luteus</name>
    <dbReference type="NCBI Taxonomy" id="2026184"/>
    <lineage>
        <taxon>Bacteria</taxon>
        <taxon>Thermotogati</taxon>
        <taxon>Deinococcota</taxon>
        <taxon>Deinococci</taxon>
        <taxon>Thermales</taxon>
        <taxon>Thermaceae</taxon>
        <taxon>Meiothermus</taxon>
    </lineage>
</organism>
<dbReference type="InterPro" id="IPR016188">
    <property type="entry name" value="PurM-like_N"/>
</dbReference>
<evidence type="ECO:0000256" key="3">
    <source>
        <dbReference type="ARBA" id="ARBA00010280"/>
    </source>
</evidence>
<keyword evidence="10 15" id="KW-0067">ATP-binding</keyword>
<keyword evidence="9 15" id="KW-0658">Purine biosynthesis</keyword>
<evidence type="ECO:0000259" key="16">
    <source>
        <dbReference type="Pfam" id="PF00586"/>
    </source>
</evidence>
<comment type="catalytic activity">
    <reaction evidence="14 15">
        <text>2-formamido-N(1)-(5-O-phospho-beta-D-ribosyl)acetamidine + ATP = 5-amino-1-(5-phospho-beta-D-ribosyl)imidazole + ADP + phosphate + H(+)</text>
        <dbReference type="Rhea" id="RHEA:23032"/>
        <dbReference type="ChEBI" id="CHEBI:15378"/>
        <dbReference type="ChEBI" id="CHEBI:30616"/>
        <dbReference type="ChEBI" id="CHEBI:43474"/>
        <dbReference type="ChEBI" id="CHEBI:137981"/>
        <dbReference type="ChEBI" id="CHEBI:147287"/>
        <dbReference type="ChEBI" id="CHEBI:456216"/>
        <dbReference type="EC" id="6.3.3.1"/>
    </reaction>
</comment>
<keyword evidence="7 15" id="KW-0436">Ligase</keyword>
<evidence type="ECO:0000256" key="6">
    <source>
        <dbReference type="ARBA" id="ARBA00022490"/>
    </source>
</evidence>
<dbReference type="SUPFAM" id="SSF55326">
    <property type="entry name" value="PurM N-terminal domain-like"/>
    <property type="match status" value="1"/>
</dbReference>
<evidence type="ECO:0000256" key="5">
    <source>
        <dbReference type="ARBA" id="ARBA00020367"/>
    </source>
</evidence>
<evidence type="ECO:0000256" key="8">
    <source>
        <dbReference type="ARBA" id="ARBA00022741"/>
    </source>
</evidence>
<dbReference type="GO" id="GO:0006189">
    <property type="term" value="P:'de novo' IMP biosynthetic process"/>
    <property type="evidence" value="ECO:0007669"/>
    <property type="project" value="UniProtKB-UniRule"/>
</dbReference>
<dbReference type="EMBL" id="QWKZ01000019">
    <property type="protein sequence ID" value="RIH87703.1"/>
    <property type="molecule type" value="Genomic_DNA"/>
</dbReference>
<evidence type="ECO:0000256" key="7">
    <source>
        <dbReference type="ARBA" id="ARBA00022598"/>
    </source>
</evidence>
<keyword evidence="6 15" id="KW-0963">Cytoplasm</keyword>
<dbReference type="OrthoDB" id="9802507at2"/>
<evidence type="ECO:0000256" key="11">
    <source>
        <dbReference type="ARBA" id="ARBA00031908"/>
    </source>
</evidence>
<evidence type="ECO:0000313" key="19">
    <source>
        <dbReference type="Proteomes" id="UP000265800"/>
    </source>
</evidence>
<evidence type="ECO:0000259" key="17">
    <source>
        <dbReference type="Pfam" id="PF02769"/>
    </source>
</evidence>
<dbReference type="CDD" id="cd02196">
    <property type="entry name" value="PurM"/>
    <property type="match status" value="1"/>
</dbReference>
<dbReference type="GO" id="GO:0046084">
    <property type="term" value="P:adenine biosynthetic process"/>
    <property type="evidence" value="ECO:0007669"/>
    <property type="project" value="TreeGrafter"/>
</dbReference>
<dbReference type="RefSeq" id="WP_119359532.1">
    <property type="nucleotide sequence ID" value="NZ_QWKZ01000019.1"/>
</dbReference>
<evidence type="ECO:0000256" key="2">
    <source>
        <dbReference type="ARBA" id="ARBA00004686"/>
    </source>
</evidence>
<dbReference type="PANTHER" id="PTHR10520:SF12">
    <property type="entry name" value="TRIFUNCTIONAL PURINE BIOSYNTHETIC PROTEIN ADENOSINE-3"/>
    <property type="match status" value="1"/>
</dbReference>
<dbReference type="GO" id="GO:0004637">
    <property type="term" value="F:phosphoribosylamine-glycine ligase activity"/>
    <property type="evidence" value="ECO:0007669"/>
    <property type="project" value="TreeGrafter"/>
</dbReference>
<dbReference type="AlphaFoldDB" id="A0A399EVL5"/>
<comment type="caution">
    <text evidence="18">The sequence shown here is derived from an EMBL/GenBank/DDBJ whole genome shotgun (WGS) entry which is preliminary data.</text>
</comment>
<dbReference type="InterPro" id="IPR010918">
    <property type="entry name" value="PurM-like_C_dom"/>
</dbReference>
<dbReference type="InterPro" id="IPR036921">
    <property type="entry name" value="PurM-like_N_sf"/>
</dbReference>